<feature type="domain" description="Alpha/beta hydrolase" evidence="1">
    <location>
        <begin position="35"/>
        <end position="490"/>
    </location>
</feature>
<protein>
    <submittedName>
        <fullName evidence="2">Unannotated protein</fullName>
    </submittedName>
</protein>
<organism evidence="2">
    <name type="scientific">freshwater metagenome</name>
    <dbReference type="NCBI Taxonomy" id="449393"/>
    <lineage>
        <taxon>unclassified sequences</taxon>
        <taxon>metagenomes</taxon>
        <taxon>ecological metagenomes</taxon>
    </lineage>
</organism>
<gene>
    <name evidence="2" type="ORF">UFOPK2683_00100</name>
</gene>
<evidence type="ECO:0000313" key="2">
    <source>
        <dbReference type="EMBL" id="CAB4712872.1"/>
    </source>
</evidence>
<dbReference type="InterPro" id="IPR045394">
    <property type="entry name" value="Abhydrolase_dom"/>
</dbReference>
<dbReference type="Pfam" id="PF20091">
    <property type="entry name" value="Abhydrolase_10"/>
    <property type="match status" value="1"/>
</dbReference>
<reference evidence="2" key="1">
    <citation type="submission" date="2020-05" db="EMBL/GenBank/DDBJ databases">
        <authorList>
            <person name="Chiriac C."/>
            <person name="Salcher M."/>
            <person name="Ghai R."/>
            <person name="Kavagutti S V."/>
        </authorList>
    </citation>
    <scope>NUCLEOTIDE SEQUENCE</scope>
</reference>
<dbReference type="AlphaFoldDB" id="A0A6J6QQ96"/>
<sequence length="500" mass="51762">MKKCWLRTASALIVGIIVLAGASSASAAKAPSPTITGPVTGGAGMPRILSSSFDLADVGYEGNEYFLAGTAKAYTSATPLASNGKWKVTPATGTNATADYKTRVVVYRPQAAKDFNGTVIVEWLNVSAGFDSAPDWGLAHRELIRAGSAWVGVSAQSVGVQGGSMTIAGAAPGGLKGGDPERYASLVHPGDSYSYDMFTQVGRAVKGTKKTDPLGGLKAKKVIAIGESQSAFRMVTYIDGIQPIEKVFDGFFVHSRSNGAANLSQAPLPVITPEAPTFIRNDLGVPVMTLQTESDLVLPRLEYLSARQKDTKNFRLWEVAGTSHADAYTGGIGFSDTGDGKAEAALLDVANADGGPLGCTQPINYGPHFSVVSAALHALTNWVADGTAPPRAPRLEVTAGPPAAITRDATGNAQGGIRTPLVDAPTAVLRGDGNAGASFCQLFGSTLALNDEQLAALYPSHKAYVAAFTKSANKAVRDGFMLKPEAKNFIAAAKASNVGG</sequence>
<accession>A0A6J6QQ96</accession>
<name>A0A6J6QQ96_9ZZZZ</name>
<evidence type="ECO:0000259" key="1">
    <source>
        <dbReference type="Pfam" id="PF20091"/>
    </source>
</evidence>
<proteinExistence type="predicted"/>
<dbReference type="EMBL" id="CAEZYK010000003">
    <property type="protein sequence ID" value="CAB4712872.1"/>
    <property type="molecule type" value="Genomic_DNA"/>
</dbReference>